<keyword evidence="7" id="KW-0539">Nucleus</keyword>
<dbReference type="FunFam" id="3.30.160.60:FF:000204">
    <property type="entry name" value="Zinc finger protein 331"/>
    <property type="match status" value="1"/>
</dbReference>
<feature type="domain" description="C2H2-type" evidence="12">
    <location>
        <begin position="310"/>
        <end position="338"/>
    </location>
</feature>
<evidence type="ECO:0000256" key="1">
    <source>
        <dbReference type="ARBA" id="ARBA00004123"/>
    </source>
</evidence>
<dbReference type="SMART" id="SM00868">
    <property type="entry name" value="zf-AD"/>
    <property type="match status" value="2"/>
</dbReference>
<dbReference type="PROSITE" id="PS50157">
    <property type="entry name" value="ZINC_FINGER_C2H2_2"/>
    <property type="match status" value="8"/>
</dbReference>
<dbReference type="SMART" id="SM00355">
    <property type="entry name" value="ZnF_C2H2"/>
    <property type="match status" value="10"/>
</dbReference>
<dbReference type="PROSITE" id="PS51915">
    <property type="entry name" value="ZAD"/>
    <property type="match status" value="1"/>
</dbReference>
<dbReference type="InterPro" id="IPR012934">
    <property type="entry name" value="Znf_AD"/>
</dbReference>
<dbReference type="SUPFAM" id="SSF57667">
    <property type="entry name" value="beta-beta-alpha zinc fingers"/>
    <property type="match status" value="4"/>
</dbReference>
<feature type="domain" description="C2H2-type" evidence="12">
    <location>
        <begin position="281"/>
        <end position="309"/>
    </location>
</feature>
<feature type="domain" description="C2H2-type" evidence="12">
    <location>
        <begin position="381"/>
        <end position="408"/>
    </location>
</feature>
<dbReference type="Gene3D" id="3.30.160.60">
    <property type="entry name" value="Classic Zinc Finger"/>
    <property type="match status" value="6"/>
</dbReference>
<dbReference type="GO" id="GO:0005634">
    <property type="term" value="C:nucleus"/>
    <property type="evidence" value="ECO:0007669"/>
    <property type="project" value="UniProtKB-SubCell"/>
</dbReference>
<feature type="domain" description="C2H2-type" evidence="12">
    <location>
        <begin position="437"/>
        <end position="464"/>
    </location>
</feature>
<dbReference type="InterPro" id="IPR036236">
    <property type="entry name" value="Znf_C2H2_sf"/>
</dbReference>
<evidence type="ECO:0000256" key="5">
    <source>
        <dbReference type="ARBA" id="ARBA00022833"/>
    </source>
</evidence>
<accession>A0AAJ6ZNE6</accession>
<dbReference type="Proteomes" id="UP000694872">
    <property type="component" value="Unplaced"/>
</dbReference>
<feature type="compositionally biased region" description="Basic residues" evidence="11">
    <location>
        <begin position="558"/>
        <end position="570"/>
    </location>
</feature>
<feature type="binding site" evidence="10">
    <location>
        <position position="8"/>
    </location>
    <ligand>
        <name>Zn(2+)</name>
        <dbReference type="ChEBI" id="CHEBI:29105"/>
    </ligand>
</feature>
<keyword evidence="2 10" id="KW-0479">Metal-binding</keyword>
<dbReference type="GeneID" id="106124254"/>
<evidence type="ECO:0000256" key="8">
    <source>
        <dbReference type="ARBA" id="ARBA00037948"/>
    </source>
</evidence>
<dbReference type="GO" id="GO:0008270">
    <property type="term" value="F:zinc ion binding"/>
    <property type="evidence" value="ECO:0007669"/>
    <property type="project" value="UniProtKB-UniRule"/>
</dbReference>
<name>A0AAJ6ZNE6_PAPXU</name>
<dbReference type="GO" id="GO:0000981">
    <property type="term" value="F:DNA-binding transcription factor activity, RNA polymerase II-specific"/>
    <property type="evidence" value="ECO:0007669"/>
    <property type="project" value="TreeGrafter"/>
</dbReference>
<evidence type="ECO:0000313" key="14">
    <source>
        <dbReference type="RefSeq" id="XP_013176184.1"/>
    </source>
</evidence>
<feature type="domain" description="ZAD" evidence="13">
    <location>
        <begin position="6"/>
        <end position="82"/>
    </location>
</feature>
<proteinExistence type="inferred from homology"/>
<feature type="binding site" evidence="10">
    <location>
        <position position="55"/>
    </location>
    <ligand>
        <name>Zn(2+)</name>
        <dbReference type="ChEBI" id="CHEBI:29105"/>
    </ligand>
</feature>
<evidence type="ECO:0000259" key="12">
    <source>
        <dbReference type="PROSITE" id="PS50157"/>
    </source>
</evidence>
<evidence type="ECO:0000256" key="2">
    <source>
        <dbReference type="ARBA" id="ARBA00022723"/>
    </source>
</evidence>
<evidence type="ECO:0000256" key="10">
    <source>
        <dbReference type="PROSITE-ProRule" id="PRU01263"/>
    </source>
</evidence>
<comment type="similarity">
    <text evidence="8">Belongs to the snail C2H2-type zinc-finger protein family.</text>
</comment>
<evidence type="ECO:0000256" key="7">
    <source>
        <dbReference type="ARBA" id="ARBA00023242"/>
    </source>
</evidence>
<feature type="domain" description="C2H2-type" evidence="12">
    <location>
        <begin position="465"/>
        <end position="492"/>
    </location>
</feature>
<feature type="binding site" evidence="10">
    <location>
        <position position="11"/>
    </location>
    <ligand>
        <name>Zn(2+)</name>
        <dbReference type="ChEBI" id="CHEBI:29105"/>
    </ligand>
</feature>
<sequence>MDETYYHCMLCAQLESISKLIPLEADEELLHKTILKLSRLNILYDYDQTFPKNVCKSCNDNVDKAFEFVSKVEKAQNVLSDLYENKNNSLKEQDSDVSGGEQGDILKSEDDGIFKDQQTDVLEDKIKSELFGDQKIHYLEQDDISEHRQNDILEQQSDISEHVDSLRDKSESGAGLDFEIYSQSSNDSSIISEENSDCESFYYNKNKNSSKNTDIRLTWNDYQWTCSVCETQFSTHEELKLHSMQYHQICNALKCHECNIRKLHLNRLIVHVQRHNPHFKFMCYLCNCKFSCTRALNSHTRMAHGPKSKYVCPGCNADFENSEELQVHTEKFYRGKRFIHVPIELVSNQNSLSCDICKKSFNNKQLLHSHLFIHTDRKKEHICDICGKGFFNKNQLKCHSMSHKEKKSHECNVCKNSFKTLMQLKKHIAIHSGEKPHKCDQCGKAFRLKSYLNSHFIIHTNSLPYDCMYCEKKFRFKTIRDQHIRQHTGFKPYSCEICARDFTNWSNYNKHMKRRHDLNMAKKKRTPEGVYPINPSTGKIIKYDCSETLESKNSNIKGRTKRVSSSRKKPQITDLDEVQNEKSETK</sequence>
<keyword evidence="5 10" id="KW-0862">Zinc</keyword>
<protein>
    <submittedName>
        <fullName evidence="14">Zinc finger protein 431</fullName>
    </submittedName>
</protein>
<evidence type="ECO:0000256" key="9">
    <source>
        <dbReference type="PROSITE-ProRule" id="PRU00042"/>
    </source>
</evidence>
<evidence type="ECO:0000256" key="4">
    <source>
        <dbReference type="ARBA" id="ARBA00022771"/>
    </source>
</evidence>
<gene>
    <name evidence="14" type="primary">LOC106124254</name>
</gene>
<dbReference type="KEGG" id="pxu:106124254"/>
<dbReference type="Gene3D" id="3.40.1800.20">
    <property type="match status" value="1"/>
</dbReference>
<evidence type="ECO:0000256" key="11">
    <source>
        <dbReference type="SAM" id="MobiDB-lite"/>
    </source>
</evidence>
<evidence type="ECO:0000256" key="6">
    <source>
        <dbReference type="ARBA" id="ARBA00023125"/>
    </source>
</evidence>
<dbReference type="RefSeq" id="XP_013176184.1">
    <property type="nucleotide sequence ID" value="XM_013320730.1"/>
</dbReference>
<dbReference type="PANTHER" id="PTHR24388">
    <property type="entry name" value="ZINC FINGER PROTEIN"/>
    <property type="match status" value="1"/>
</dbReference>
<dbReference type="Pfam" id="PF00096">
    <property type="entry name" value="zf-C2H2"/>
    <property type="match status" value="4"/>
</dbReference>
<feature type="domain" description="C2H2-type" evidence="12">
    <location>
        <begin position="493"/>
        <end position="516"/>
    </location>
</feature>
<feature type="region of interest" description="Disordered" evidence="11">
    <location>
        <begin position="554"/>
        <end position="586"/>
    </location>
</feature>
<dbReference type="AlphaFoldDB" id="A0AAJ6ZNE6"/>
<dbReference type="Pfam" id="PF07776">
    <property type="entry name" value="zf-AD"/>
    <property type="match status" value="1"/>
</dbReference>
<evidence type="ECO:0000256" key="3">
    <source>
        <dbReference type="ARBA" id="ARBA00022737"/>
    </source>
</evidence>
<comment type="subcellular location">
    <subcellularLocation>
        <location evidence="1">Nucleus</location>
    </subcellularLocation>
</comment>
<dbReference type="PANTHER" id="PTHR24388:SF54">
    <property type="entry name" value="PROTEIN ESCARGOT"/>
    <property type="match status" value="1"/>
</dbReference>
<keyword evidence="6" id="KW-0238">DNA-binding</keyword>
<dbReference type="InterPro" id="IPR050527">
    <property type="entry name" value="Snail/Krueppel_Znf"/>
</dbReference>
<keyword evidence="4 9" id="KW-0863">Zinc-finger</keyword>
<dbReference type="PROSITE" id="PS00028">
    <property type="entry name" value="ZINC_FINGER_C2H2_1"/>
    <property type="match status" value="8"/>
</dbReference>
<feature type="domain" description="C2H2-type" evidence="12">
    <location>
        <begin position="409"/>
        <end position="436"/>
    </location>
</feature>
<dbReference type="GO" id="GO:0000978">
    <property type="term" value="F:RNA polymerase II cis-regulatory region sequence-specific DNA binding"/>
    <property type="evidence" value="ECO:0007669"/>
    <property type="project" value="TreeGrafter"/>
</dbReference>
<keyword evidence="3" id="KW-0677">Repeat</keyword>
<evidence type="ECO:0000259" key="13">
    <source>
        <dbReference type="PROSITE" id="PS51915"/>
    </source>
</evidence>
<reference evidence="14" key="1">
    <citation type="submission" date="2025-08" db="UniProtKB">
        <authorList>
            <consortium name="RefSeq"/>
        </authorList>
    </citation>
    <scope>IDENTIFICATION</scope>
</reference>
<dbReference type="InterPro" id="IPR013087">
    <property type="entry name" value="Znf_C2H2_type"/>
</dbReference>
<feature type="domain" description="C2H2-type" evidence="12">
    <location>
        <begin position="352"/>
        <end position="379"/>
    </location>
</feature>
<organism evidence="14">
    <name type="scientific">Papilio xuthus</name>
    <name type="common">Asian swallowtail butterfly</name>
    <dbReference type="NCBI Taxonomy" id="66420"/>
    <lineage>
        <taxon>Eukaryota</taxon>
        <taxon>Metazoa</taxon>
        <taxon>Ecdysozoa</taxon>
        <taxon>Arthropoda</taxon>
        <taxon>Hexapoda</taxon>
        <taxon>Insecta</taxon>
        <taxon>Pterygota</taxon>
        <taxon>Neoptera</taxon>
        <taxon>Endopterygota</taxon>
        <taxon>Lepidoptera</taxon>
        <taxon>Glossata</taxon>
        <taxon>Ditrysia</taxon>
        <taxon>Papilionoidea</taxon>
        <taxon>Papilionidae</taxon>
        <taxon>Papilioninae</taxon>
        <taxon>Papilio</taxon>
    </lineage>
</organism>
<feature type="binding site" evidence="10">
    <location>
        <position position="58"/>
    </location>
    <ligand>
        <name>Zn(2+)</name>
        <dbReference type="ChEBI" id="CHEBI:29105"/>
    </ligand>
</feature>